<keyword evidence="3 5" id="KW-0012">Acyltransferase</keyword>
<dbReference type="SUPFAM" id="SSF53901">
    <property type="entry name" value="Thiolase-like"/>
    <property type="match status" value="2"/>
</dbReference>
<dbReference type="CDD" id="cd00751">
    <property type="entry name" value="thiolase"/>
    <property type="match status" value="1"/>
</dbReference>
<name>A0ABY2KAG7_9STAP</name>
<evidence type="ECO:0000256" key="5">
    <source>
        <dbReference type="RuleBase" id="RU003557"/>
    </source>
</evidence>
<evidence type="ECO:0000256" key="4">
    <source>
        <dbReference type="ARBA" id="ARBA00040726"/>
    </source>
</evidence>
<reference evidence="8 9" key="1">
    <citation type="submission" date="2019-04" db="EMBL/GenBank/DDBJ databases">
        <title>Genomic characterization of Staphylococcus petrasii strains.</title>
        <authorList>
            <person name="Vrbovska V."/>
            <person name="Kovarovic V."/>
            <person name="Maslanova I."/>
            <person name="Indrakova A."/>
            <person name="Petras P."/>
            <person name="Sedo O."/>
            <person name="Svec P."/>
            <person name="Fisarova L."/>
            <person name="Sedlacek I."/>
            <person name="Doskar J."/>
            <person name="Pantucek R."/>
        </authorList>
    </citation>
    <scope>NUCLEOTIDE SEQUENCE [LARGE SCALE GENOMIC DNA]</scope>
    <source>
        <strain evidence="8 9">CCM 8421</strain>
    </source>
</reference>
<evidence type="ECO:0000256" key="2">
    <source>
        <dbReference type="ARBA" id="ARBA00022679"/>
    </source>
</evidence>
<dbReference type="InterPro" id="IPR020613">
    <property type="entry name" value="Thiolase_CS"/>
</dbReference>
<dbReference type="Proteomes" id="UP000298482">
    <property type="component" value="Unassembled WGS sequence"/>
</dbReference>
<keyword evidence="2 5" id="KW-0808">Transferase</keyword>
<comment type="similarity">
    <text evidence="1 5">Belongs to the thiolase-like superfamily. Thiolase family.</text>
</comment>
<dbReference type="PANTHER" id="PTHR43853">
    <property type="entry name" value="3-KETOACYL-COA THIOLASE, PEROXISOMAL"/>
    <property type="match status" value="1"/>
</dbReference>
<keyword evidence="9" id="KW-1185">Reference proteome</keyword>
<dbReference type="NCBIfam" id="TIGR01930">
    <property type="entry name" value="AcCoA-C-Actrans"/>
    <property type="match status" value="1"/>
</dbReference>
<gene>
    <name evidence="8" type="ORF">E2556_10675</name>
</gene>
<accession>A0ABY2KAG7</accession>
<dbReference type="Pfam" id="PF00108">
    <property type="entry name" value="Thiolase_N"/>
    <property type="match status" value="1"/>
</dbReference>
<evidence type="ECO:0000256" key="3">
    <source>
        <dbReference type="ARBA" id="ARBA00023315"/>
    </source>
</evidence>
<evidence type="ECO:0000313" key="9">
    <source>
        <dbReference type="Proteomes" id="UP000298482"/>
    </source>
</evidence>
<dbReference type="RefSeq" id="WP_103329599.1">
    <property type="nucleotide sequence ID" value="NZ_PPRD01000072.1"/>
</dbReference>
<dbReference type="InterPro" id="IPR016039">
    <property type="entry name" value="Thiolase-like"/>
</dbReference>
<evidence type="ECO:0000259" key="7">
    <source>
        <dbReference type="Pfam" id="PF02803"/>
    </source>
</evidence>
<feature type="domain" description="Thiolase C-terminal" evidence="7">
    <location>
        <begin position="265"/>
        <end position="378"/>
    </location>
</feature>
<dbReference type="InterPro" id="IPR020617">
    <property type="entry name" value="Thiolase_C"/>
</dbReference>
<evidence type="ECO:0000256" key="1">
    <source>
        <dbReference type="ARBA" id="ARBA00010982"/>
    </source>
</evidence>
<dbReference type="Gene3D" id="3.40.47.10">
    <property type="match status" value="2"/>
</dbReference>
<proteinExistence type="inferred from homology"/>
<dbReference type="Pfam" id="PF02803">
    <property type="entry name" value="Thiolase_C"/>
    <property type="match status" value="1"/>
</dbReference>
<dbReference type="InterPro" id="IPR050215">
    <property type="entry name" value="Thiolase-like_sf_Thiolase"/>
</dbReference>
<dbReference type="InterPro" id="IPR020616">
    <property type="entry name" value="Thiolase_N"/>
</dbReference>
<dbReference type="EMBL" id="SRJF01000018">
    <property type="protein sequence ID" value="TGA73529.1"/>
    <property type="molecule type" value="Genomic_DNA"/>
</dbReference>
<comment type="caution">
    <text evidence="8">The sequence shown here is derived from an EMBL/GenBank/DDBJ whole genome shotgun (WGS) entry which is preliminary data.</text>
</comment>
<evidence type="ECO:0000259" key="6">
    <source>
        <dbReference type="Pfam" id="PF00108"/>
    </source>
</evidence>
<evidence type="ECO:0000313" key="8">
    <source>
        <dbReference type="EMBL" id="TGA73529.1"/>
    </source>
</evidence>
<protein>
    <recommendedName>
        <fullName evidence="4">Putative acetyl-CoA C-acetyltransferase VraB</fullName>
    </recommendedName>
</protein>
<dbReference type="PANTHER" id="PTHR43853:SF3">
    <property type="entry name" value="ACETYL-COA C-ACETYLTRANSFERASE YHFS-RELATED"/>
    <property type="match status" value="1"/>
</dbReference>
<organism evidence="8 9">
    <name type="scientific">Staphylococcus croceilyticus</name>
    <dbReference type="NCBI Taxonomy" id="319942"/>
    <lineage>
        <taxon>Bacteria</taxon>
        <taxon>Bacillati</taxon>
        <taxon>Bacillota</taxon>
        <taxon>Bacilli</taxon>
        <taxon>Bacillales</taxon>
        <taxon>Staphylococcaceae</taxon>
        <taxon>Staphylococcus</taxon>
    </lineage>
</organism>
<dbReference type="PROSITE" id="PS00737">
    <property type="entry name" value="THIOLASE_2"/>
    <property type="match status" value="1"/>
</dbReference>
<sequence>MKEAIIVWAKRTPFGKYGGMLRHLEPEQLLLPLFQKIKNEFPEIVNQIDDVILGNVVGNGGNIARKALLEAGVPNEVPGVTMDRQCGSGLESIIYACRMVQCGAGRVYVAGGVESTSRAPWKIKRPQSVYETQLPQFYERASFAPEGLDPTMIEAAENVAKHYRVLREDQDAFAIRSHQLTAEHFDNGDIQREIVPLKVKGQWFERDESIKPSLTEARLNRLRPLLREGTVTAGNSCMKNDGAGLVLVMEKELAIAHGLTQGLTFKDAVTTGVDPTLLGIGPVSAVKRLLERQALQIEDIDAVELNEAFSSQVLASINELHLDIARVNQWGGAIASGHPYGASGAALVARLFNLPMWRLGIATMGIGGGMGNAILFEKWHQ</sequence>
<feature type="domain" description="Thiolase N-terminal" evidence="6">
    <location>
        <begin position="5"/>
        <end position="251"/>
    </location>
</feature>
<dbReference type="InterPro" id="IPR002155">
    <property type="entry name" value="Thiolase"/>
</dbReference>
<dbReference type="PIRSF" id="PIRSF000429">
    <property type="entry name" value="Ac-CoA_Ac_transf"/>
    <property type="match status" value="1"/>
</dbReference>